<evidence type="ECO:0000313" key="15">
    <source>
        <dbReference type="Proteomes" id="UP000639772"/>
    </source>
</evidence>
<dbReference type="EMBL" id="JADCNM010000001">
    <property type="protein sequence ID" value="KAG0501752.1"/>
    <property type="molecule type" value="Genomic_DNA"/>
</dbReference>
<evidence type="ECO:0000313" key="14">
    <source>
        <dbReference type="EMBL" id="KAG0501752.1"/>
    </source>
</evidence>
<evidence type="ECO:0000256" key="7">
    <source>
        <dbReference type="ARBA" id="ARBA00023015"/>
    </source>
</evidence>
<reference evidence="14 15" key="1">
    <citation type="journal article" date="2020" name="Nat. Food">
        <title>A phased Vanilla planifolia genome enables genetic improvement of flavour and production.</title>
        <authorList>
            <person name="Hasing T."/>
            <person name="Tang H."/>
            <person name="Brym M."/>
            <person name="Khazi F."/>
            <person name="Huang T."/>
            <person name="Chambers A.H."/>
        </authorList>
    </citation>
    <scope>NUCLEOTIDE SEQUENCE [LARGE SCALE GENOMIC DNA]</scope>
    <source>
        <tissue evidence="14">Leaf</tissue>
    </source>
</reference>
<keyword evidence="7" id="KW-0805">Transcription regulation</keyword>
<dbReference type="Proteomes" id="UP000639772">
    <property type="component" value="Chromosome 1"/>
</dbReference>
<dbReference type="AlphaFoldDB" id="A0A835SDK6"/>
<evidence type="ECO:0000256" key="1">
    <source>
        <dbReference type="ARBA" id="ARBA00004049"/>
    </source>
</evidence>
<dbReference type="GO" id="GO:0005634">
    <property type="term" value="C:nucleus"/>
    <property type="evidence" value="ECO:0007669"/>
    <property type="project" value="UniProtKB-SubCell"/>
</dbReference>
<dbReference type="Pfam" id="PF04770">
    <property type="entry name" value="ZF-HD_dimer"/>
    <property type="match status" value="1"/>
</dbReference>
<dbReference type="Gene3D" id="1.10.10.60">
    <property type="entry name" value="Homeodomain-like"/>
    <property type="match status" value="1"/>
</dbReference>
<accession>A0A835SDK6</accession>
<evidence type="ECO:0000256" key="10">
    <source>
        <dbReference type="ARBA" id="ARBA00023163"/>
    </source>
</evidence>
<dbReference type="NCBIfam" id="TIGR01566">
    <property type="entry name" value="ZF_HD_prot_N"/>
    <property type="match status" value="1"/>
</dbReference>
<dbReference type="PANTHER" id="PTHR31948:SF163">
    <property type="entry name" value="ZINC-FINGER HOMEODOMAIN PROTEIN 3"/>
    <property type="match status" value="1"/>
</dbReference>
<dbReference type="SUPFAM" id="SSF46689">
    <property type="entry name" value="Homeodomain-like"/>
    <property type="match status" value="1"/>
</dbReference>
<evidence type="ECO:0000256" key="3">
    <source>
        <dbReference type="ARBA" id="ARBA00011416"/>
    </source>
</evidence>
<dbReference type="InterPro" id="IPR006455">
    <property type="entry name" value="Homeodomain_ZF_HD"/>
</dbReference>
<dbReference type="PANTHER" id="PTHR31948">
    <property type="entry name" value="ZINC-FINGER HOMEODOMAIN PROTEIN 2"/>
    <property type="match status" value="1"/>
</dbReference>
<keyword evidence="10" id="KW-0804">Transcription</keyword>
<sequence>MEISEQEDEAPVVPTHTSSFHSSLSGSPILPAVSYRECLKNHAAAFGGSATDGCGEFMPGGADRTLEALKCSACGCHRNFHRKEVEGEPSSTALDHRLPFHGVVMPRPVAVAPPLPTMGPLFGIRAAAGMKKRRRTTFTPEQKERMLDFAEKVGWRLQRQEDAAVQRFCDEIGVKRRVFKAWAWGLRLKILELGCCICTRISNAMA</sequence>
<evidence type="ECO:0000256" key="6">
    <source>
        <dbReference type="ARBA" id="ARBA00022833"/>
    </source>
</evidence>
<feature type="domain" description="ZF-HD dimerization-type" evidence="13">
    <location>
        <begin position="35"/>
        <end position="84"/>
    </location>
</feature>
<comment type="function">
    <text evidence="1">Putative transcription factor.</text>
</comment>
<comment type="caution">
    <text evidence="14">The sequence shown here is derived from an EMBL/GenBank/DDBJ whole genome shotgun (WGS) entry which is preliminary data.</text>
</comment>
<keyword evidence="9" id="KW-0371">Homeobox</keyword>
<dbReference type="GO" id="GO:0000976">
    <property type="term" value="F:transcription cis-regulatory region binding"/>
    <property type="evidence" value="ECO:0007669"/>
    <property type="project" value="TreeGrafter"/>
</dbReference>
<dbReference type="GO" id="GO:0003700">
    <property type="term" value="F:DNA-binding transcription factor activity"/>
    <property type="evidence" value="ECO:0007669"/>
    <property type="project" value="TreeGrafter"/>
</dbReference>
<gene>
    <name evidence="14" type="ORF">HPP92_001824</name>
</gene>
<evidence type="ECO:0000256" key="5">
    <source>
        <dbReference type="ARBA" id="ARBA00022771"/>
    </source>
</evidence>
<evidence type="ECO:0000256" key="9">
    <source>
        <dbReference type="ARBA" id="ARBA00023155"/>
    </source>
</evidence>
<organism evidence="14 15">
    <name type="scientific">Vanilla planifolia</name>
    <name type="common">Vanilla</name>
    <dbReference type="NCBI Taxonomy" id="51239"/>
    <lineage>
        <taxon>Eukaryota</taxon>
        <taxon>Viridiplantae</taxon>
        <taxon>Streptophyta</taxon>
        <taxon>Embryophyta</taxon>
        <taxon>Tracheophyta</taxon>
        <taxon>Spermatophyta</taxon>
        <taxon>Magnoliopsida</taxon>
        <taxon>Liliopsida</taxon>
        <taxon>Asparagales</taxon>
        <taxon>Orchidaceae</taxon>
        <taxon>Vanilloideae</taxon>
        <taxon>Vanilleae</taxon>
        <taxon>Vanilla</taxon>
    </lineage>
</organism>
<evidence type="ECO:0000256" key="11">
    <source>
        <dbReference type="ARBA" id="ARBA00023242"/>
    </source>
</evidence>
<comment type="subcellular location">
    <subcellularLocation>
        <location evidence="2">Nucleus</location>
    </subcellularLocation>
</comment>
<keyword evidence="6" id="KW-0862">Zinc</keyword>
<proteinExistence type="predicted"/>
<evidence type="ECO:0000256" key="8">
    <source>
        <dbReference type="ARBA" id="ARBA00023125"/>
    </source>
</evidence>
<name>A0A835SDK6_VANPL</name>
<protein>
    <recommendedName>
        <fullName evidence="13">ZF-HD dimerization-type domain-containing protein</fullName>
    </recommendedName>
</protein>
<keyword evidence="8" id="KW-0238">DNA-binding</keyword>
<keyword evidence="4" id="KW-0479">Metal-binding</keyword>
<dbReference type="InterPro" id="IPR009057">
    <property type="entry name" value="Homeodomain-like_sf"/>
</dbReference>
<dbReference type="OrthoDB" id="636896at2759"/>
<dbReference type="GO" id="GO:0050793">
    <property type="term" value="P:regulation of developmental process"/>
    <property type="evidence" value="ECO:0007669"/>
    <property type="project" value="TreeGrafter"/>
</dbReference>
<feature type="compositionally biased region" description="Acidic residues" evidence="12">
    <location>
        <begin position="1"/>
        <end position="10"/>
    </location>
</feature>
<dbReference type="GO" id="GO:0008270">
    <property type="term" value="F:zinc ion binding"/>
    <property type="evidence" value="ECO:0007669"/>
    <property type="project" value="UniProtKB-KW"/>
</dbReference>
<dbReference type="NCBIfam" id="TIGR01565">
    <property type="entry name" value="homeo_ZF_HD"/>
    <property type="match status" value="1"/>
</dbReference>
<evidence type="ECO:0000256" key="4">
    <source>
        <dbReference type="ARBA" id="ARBA00022723"/>
    </source>
</evidence>
<keyword evidence="11" id="KW-0539">Nucleus</keyword>
<feature type="region of interest" description="Disordered" evidence="12">
    <location>
        <begin position="1"/>
        <end position="25"/>
    </location>
</feature>
<evidence type="ECO:0000259" key="13">
    <source>
        <dbReference type="PROSITE" id="PS51523"/>
    </source>
</evidence>
<keyword evidence="5" id="KW-0863">Zinc-finger</keyword>
<evidence type="ECO:0000256" key="12">
    <source>
        <dbReference type="SAM" id="MobiDB-lite"/>
    </source>
</evidence>
<dbReference type="PROSITE" id="PS51523">
    <property type="entry name" value="ZF_HD_DIMER"/>
    <property type="match status" value="1"/>
</dbReference>
<comment type="subunit">
    <text evidence="3">Homo- and heterodimer with other ZFHD proteins.</text>
</comment>
<dbReference type="InterPro" id="IPR006456">
    <property type="entry name" value="ZF_HD_homeobox_Cys/His_dimer"/>
</dbReference>
<evidence type="ECO:0000256" key="2">
    <source>
        <dbReference type="ARBA" id="ARBA00004123"/>
    </source>
</evidence>